<sequence length="140" mass="15797">MSEQKRNRKHPQCSECCGDLFKCGDLITVRFITGNEDDVFDGIYISSTCNRLIWKNTDIENNPFECTSCSIISITERRANAVDNLITSNIEEESIGLDNLNAELDQTPPALPPPEPDIKPALPTQKPTLLQKIINFFIKR</sequence>
<accession>U2FLI9</accession>
<reference evidence="1 2" key="1">
    <citation type="journal article" date="2011" name="J. Bacteriol.">
        <title>Genome sequence of Haloplasma contractile, an unusual contractile bacterium from a deep-sea anoxic brine lake.</title>
        <authorList>
            <person name="Antunes A."/>
            <person name="Alam I."/>
            <person name="El Dorry H."/>
            <person name="Siam R."/>
            <person name="Robertson A."/>
            <person name="Bajic V.B."/>
            <person name="Stingl U."/>
        </authorList>
    </citation>
    <scope>NUCLEOTIDE SEQUENCE [LARGE SCALE GENOMIC DNA]</scope>
    <source>
        <strain evidence="1 2">SSD-17B</strain>
    </source>
</reference>
<dbReference type="InParanoid" id="U2FLI9"/>
<reference evidence="1 2" key="2">
    <citation type="journal article" date="2013" name="PLoS ONE">
        <title>INDIGO - INtegrated Data Warehouse of MIcrobial GenOmes with Examples from the Red Sea Extremophiles.</title>
        <authorList>
            <person name="Alam I."/>
            <person name="Antunes A."/>
            <person name="Kamau A.A."/>
            <person name="Ba Alawi W."/>
            <person name="Kalkatawi M."/>
            <person name="Stingl U."/>
            <person name="Bajic V.B."/>
        </authorList>
    </citation>
    <scope>NUCLEOTIDE SEQUENCE [LARGE SCALE GENOMIC DNA]</scope>
    <source>
        <strain evidence="1 2">SSD-17B</strain>
    </source>
</reference>
<protein>
    <submittedName>
        <fullName evidence="1">Uncharacterized protein</fullName>
    </submittedName>
</protein>
<keyword evidence="2" id="KW-1185">Reference proteome</keyword>
<organism evidence="1 2">
    <name type="scientific">Haloplasma contractile SSD-17B</name>
    <dbReference type="NCBI Taxonomy" id="1033810"/>
    <lineage>
        <taxon>Bacteria</taxon>
        <taxon>Bacillati</taxon>
        <taxon>Mycoplasmatota</taxon>
        <taxon>Mollicutes</taxon>
        <taxon>Haloplasmatales</taxon>
        <taxon>Haloplasmataceae</taxon>
        <taxon>Haloplasma</taxon>
    </lineage>
</organism>
<dbReference type="EMBL" id="AFNU02000006">
    <property type="protein sequence ID" value="ERJ12039.1"/>
    <property type="molecule type" value="Genomic_DNA"/>
</dbReference>
<dbReference type="AlphaFoldDB" id="U2FLI9"/>
<evidence type="ECO:0000313" key="1">
    <source>
        <dbReference type="EMBL" id="ERJ12039.1"/>
    </source>
</evidence>
<comment type="caution">
    <text evidence="1">The sequence shown here is derived from an EMBL/GenBank/DDBJ whole genome shotgun (WGS) entry which is preliminary data.</text>
</comment>
<proteinExistence type="predicted"/>
<dbReference type="STRING" id="1033810.HLPCO_001953"/>
<dbReference type="Proteomes" id="UP000005707">
    <property type="component" value="Unassembled WGS sequence"/>
</dbReference>
<gene>
    <name evidence="1" type="ORF">HLPCO_001953</name>
</gene>
<name>U2FLI9_9MOLU</name>
<dbReference type="RefSeq" id="WP_008827353.1">
    <property type="nucleotide sequence ID" value="NZ_AFNU02000006.1"/>
</dbReference>
<evidence type="ECO:0000313" key="2">
    <source>
        <dbReference type="Proteomes" id="UP000005707"/>
    </source>
</evidence>